<dbReference type="OrthoDB" id="8803969at2759"/>
<name>A0A4Z2HG00_9TELE</name>
<gene>
    <name evidence="4" type="ORF">EYF80_024984</name>
</gene>
<dbReference type="SUPFAM" id="SSF55073">
    <property type="entry name" value="Nucleotide cyclase"/>
    <property type="match status" value="1"/>
</dbReference>
<protein>
    <recommendedName>
        <fullName evidence="3">Guanylate cyclase domain-containing protein</fullName>
    </recommendedName>
</protein>
<dbReference type="GO" id="GO:0016829">
    <property type="term" value="F:lyase activity"/>
    <property type="evidence" value="ECO:0007669"/>
    <property type="project" value="UniProtKB-KW"/>
</dbReference>
<dbReference type="InterPro" id="IPR001054">
    <property type="entry name" value="A/G_cyclase"/>
</dbReference>
<dbReference type="Gene3D" id="3.30.70.1230">
    <property type="entry name" value="Nucleotide cyclase"/>
    <property type="match status" value="1"/>
</dbReference>
<reference evidence="4 5" key="1">
    <citation type="submission" date="2019-03" db="EMBL/GenBank/DDBJ databases">
        <title>First draft genome of Liparis tanakae, snailfish: a comprehensive survey of snailfish specific genes.</title>
        <authorList>
            <person name="Kim W."/>
            <person name="Song I."/>
            <person name="Jeong J.-H."/>
            <person name="Kim D."/>
            <person name="Kim S."/>
            <person name="Ryu S."/>
            <person name="Song J.Y."/>
            <person name="Lee S.K."/>
        </authorList>
    </citation>
    <scope>NUCLEOTIDE SEQUENCE [LARGE SCALE GENOMIC DNA]</scope>
    <source>
        <tissue evidence="4">Muscle</tissue>
    </source>
</reference>
<dbReference type="Pfam" id="PF00211">
    <property type="entry name" value="Guanylate_cyc"/>
    <property type="match status" value="1"/>
</dbReference>
<proteinExistence type="predicted"/>
<dbReference type="GO" id="GO:0035556">
    <property type="term" value="P:intracellular signal transduction"/>
    <property type="evidence" value="ECO:0007669"/>
    <property type="project" value="InterPro"/>
</dbReference>
<feature type="compositionally biased region" description="Basic and acidic residues" evidence="2">
    <location>
        <begin position="85"/>
        <end position="143"/>
    </location>
</feature>
<evidence type="ECO:0000313" key="4">
    <source>
        <dbReference type="EMBL" id="TNN64789.1"/>
    </source>
</evidence>
<comment type="caution">
    <text evidence="4">The sequence shown here is derived from an EMBL/GenBank/DDBJ whole genome shotgun (WGS) entry which is preliminary data.</text>
</comment>
<evidence type="ECO:0000259" key="3">
    <source>
        <dbReference type="Pfam" id="PF00211"/>
    </source>
</evidence>
<dbReference type="EMBL" id="SRLO01000246">
    <property type="protein sequence ID" value="TNN64789.1"/>
    <property type="molecule type" value="Genomic_DNA"/>
</dbReference>
<dbReference type="Proteomes" id="UP000314294">
    <property type="component" value="Unassembled WGS sequence"/>
</dbReference>
<evidence type="ECO:0000256" key="2">
    <source>
        <dbReference type="SAM" id="MobiDB-lite"/>
    </source>
</evidence>
<feature type="domain" description="Guanylate cyclase" evidence="3">
    <location>
        <begin position="2"/>
        <end position="41"/>
    </location>
</feature>
<dbReference type="InterPro" id="IPR029787">
    <property type="entry name" value="Nucleotide_cyclase"/>
</dbReference>
<feature type="compositionally biased region" description="Polar residues" evidence="2">
    <location>
        <begin position="145"/>
        <end position="163"/>
    </location>
</feature>
<sequence length="163" mass="18193">MHIQLTSATYEHLKGSHFIFERRGTITIKGNVEIETYWLKGKRDKDGNAQAACPQFETQTISKINISSPEGSGDKQVLGSLPVAGRDENDVKSIRSHRIKMDNSGHRLKDKMEECQVEEMSVHKDDHQETHLQLHSPESDGRDSILNTPDSSCDSKSATCSVS</sequence>
<dbReference type="AlphaFoldDB" id="A0A4Z2HG00"/>
<evidence type="ECO:0000313" key="5">
    <source>
        <dbReference type="Proteomes" id="UP000314294"/>
    </source>
</evidence>
<organism evidence="4 5">
    <name type="scientific">Liparis tanakae</name>
    <name type="common">Tanaka's snailfish</name>
    <dbReference type="NCBI Taxonomy" id="230148"/>
    <lineage>
        <taxon>Eukaryota</taxon>
        <taxon>Metazoa</taxon>
        <taxon>Chordata</taxon>
        <taxon>Craniata</taxon>
        <taxon>Vertebrata</taxon>
        <taxon>Euteleostomi</taxon>
        <taxon>Actinopterygii</taxon>
        <taxon>Neopterygii</taxon>
        <taxon>Teleostei</taxon>
        <taxon>Neoteleostei</taxon>
        <taxon>Acanthomorphata</taxon>
        <taxon>Eupercaria</taxon>
        <taxon>Perciformes</taxon>
        <taxon>Cottioidei</taxon>
        <taxon>Cottales</taxon>
        <taxon>Liparidae</taxon>
        <taxon>Liparis</taxon>
    </lineage>
</organism>
<feature type="region of interest" description="Disordered" evidence="2">
    <location>
        <begin position="65"/>
        <end position="163"/>
    </location>
</feature>
<dbReference type="GO" id="GO:0009190">
    <property type="term" value="P:cyclic nucleotide biosynthetic process"/>
    <property type="evidence" value="ECO:0007669"/>
    <property type="project" value="InterPro"/>
</dbReference>
<keyword evidence="1" id="KW-0456">Lyase</keyword>
<evidence type="ECO:0000256" key="1">
    <source>
        <dbReference type="ARBA" id="ARBA00023239"/>
    </source>
</evidence>
<accession>A0A4Z2HG00</accession>
<keyword evidence="5" id="KW-1185">Reference proteome</keyword>